<evidence type="ECO:0000259" key="1">
    <source>
        <dbReference type="Pfam" id="PF04760"/>
    </source>
</evidence>
<dbReference type="Gene3D" id="1.10.10.2480">
    <property type="match status" value="1"/>
</dbReference>
<dbReference type="Proteomes" id="UP001569904">
    <property type="component" value="Unassembled WGS sequence"/>
</dbReference>
<dbReference type="InterPro" id="IPR006847">
    <property type="entry name" value="IF2_N"/>
</dbReference>
<proteinExistence type="predicted"/>
<protein>
    <submittedName>
        <fullName evidence="2">Translation initiation factor IF-2 N-terminal domain-containing protein</fullName>
    </submittedName>
</protein>
<gene>
    <name evidence="2" type="ORF">SM436_25615</name>
</gene>
<reference evidence="2 3" key="1">
    <citation type="submission" date="2023-11" db="EMBL/GenBank/DDBJ databases">
        <title>Actinomadura monticuli sp. nov., isolated from volcanic ash.</title>
        <authorList>
            <person name="Lee S.D."/>
            <person name="Yang H."/>
            <person name="Kim I.S."/>
        </authorList>
    </citation>
    <scope>NUCLEOTIDE SEQUENCE [LARGE SCALE GENOMIC DNA]</scope>
    <source>
        <strain evidence="2 3">DSM 45346</strain>
    </source>
</reference>
<evidence type="ECO:0000313" key="3">
    <source>
        <dbReference type="Proteomes" id="UP001569904"/>
    </source>
</evidence>
<dbReference type="Pfam" id="PF04760">
    <property type="entry name" value="IF2_N"/>
    <property type="match status" value="1"/>
</dbReference>
<comment type="caution">
    <text evidence="2">The sequence shown here is derived from an EMBL/GenBank/DDBJ whole genome shotgun (WGS) entry which is preliminary data.</text>
</comment>
<dbReference type="RefSeq" id="WP_371943814.1">
    <property type="nucleotide sequence ID" value="NZ_JAXCEH010000018.1"/>
</dbReference>
<dbReference type="EMBL" id="JAXCEH010000018">
    <property type="protein sequence ID" value="MFA1557069.1"/>
    <property type="molecule type" value="Genomic_DNA"/>
</dbReference>
<keyword evidence="3" id="KW-1185">Reference proteome</keyword>
<evidence type="ECO:0000313" key="2">
    <source>
        <dbReference type="EMBL" id="MFA1557069.1"/>
    </source>
</evidence>
<organism evidence="2 3">
    <name type="scientific">Actinomadura chokoriensis</name>
    <dbReference type="NCBI Taxonomy" id="454156"/>
    <lineage>
        <taxon>Bacteria</taxon>
        <taxon>Bacillati</taxon>
        <taxon>Actinomycetota</taxon>
        <taxon>Actinomycetes</taxon>
        <taxon>Streptosporangiales</taxon>
        <taxon>Thermomonosporaceae</taxon>
        <taxon>Actinomadura</taxon>
    </lineage>
</organism>
<sequence>MTMRIYELAKELDVETRVILNTMYELGLFIRSAASSITPEEEKQIREKLHVIRDKGQGSRRRPSTG</sequence>
<keyword evidence="2" id="KW-0648">Protein biosynthesis</keyword>
<accession>A0ABV4R2D7</accession>
<dbReference type="GO" id="GO:0003743">
    <property type="term" value="F:translation initiation factor activity"/>
    <property type="evidence" value="ECO:0007669"/>
    <property type="project" value="UniProtKB-KW"/>
</dbReference>
<feature type="domain" description="Translation initiation factor IF-2 N-terminal" evidence="1">
    <location>
        <begin position="2"/>
        <end position="50"/>
    </location>
</feature>
<keyword evidence="2" id="KW-0396">Initiation factor</keyword>
<name>A0ABV4R2D7_9ACTN</name>